<dbReference type="EMBL" id="JAUEPP010000007">
    <property type="protein sequence ID" value="KAK3339533.1"/>
    <property type="molecule type" value="Genomic_DNA"/>
</dbReference>
<reference evidence="2" key="2">
    <citation type="submission" date="2023-06" db="EMBL/GenBank/DDBJ databases">
        <authorList>
            <consortium name="Lawrence Berkeley National Laboratory"/>
            <person name="Haridas S."/>
            <person name="Hensen N."/>
            <person name="Bonometti L."/>
            <person name="Westerberg I."/>
            <person name="Brannstrom I.O."/>
            <person name="Guillou S."/>
            <person name="Cros-Aarteil S."/>
            <person name="Calhoun S."/>
            <person name="Kuo A."/>
            <person name="Mondo S."/>
            <person name="Pangilinan J."/>
            <person name="Riley R."/>
            <person name="Labutti K."/>
            <person name="Andreopoulos B."/>
            <person name="Lipzen A."/>
            <person name="Chen C."/>
            <person name="Yanf M."/>
            <person name="Daum C."/>
            <person name="Ng V."/>
            <person name="Clum A."/>
            <person name="Steindorff A."/>
            <person name="Ohm R."/>
            <person name="Martin F."/>
            <person name="Silar P."/>
            <person name="Natvig D."/>
            <person name="Lalanne C."/>
            <person name="Gautier V."/>
            <person name="Ament-Velasquez S.L."/>
            <person name="Kruys A."/>
            <person name="Hutchinson M.I."/>
            <person name="Powell A.J."/>
            <person name="Barry K."/>
            <person name="Miller A.N."/>
            <person name="Grigoriev I.V."/>
            <person name="Debuchy R."/>
            <person name="Gladieux P."/>
            <person name="Thoren M.H."/>
            <person name="Johannesson H."/>
        </authorList>
    </citation>
    <scope>NUCLEOTIDE SEQUENCE</scope>
    <source>
        <strain evidence="2">CBS 560.94</strain>
    </source>
</reference>
<name>A0AAE0J9Q7_9PEZI</name>
<feature type="region of interest" description="Disordered" evidence="1">
    <location>
        <begin position="173"/>
        <end position="202"/>
    </location>
</feature>
<dbReference type="GeneID" id="87860316"/>
<reference evidence="2" key="1">
    <citation type="journal article" date="2023" name="Mol. Phylogenet. Evol.">
        <title>Genome-scale phylogeny and comparative genomics of the fungal order Sordariales.</title>
        <authorList>
            <person name="Hensen N."/>
            <person name="Bonometti L."/>
            <person name="Westerberg I."/>
            <person name="Brannstrom I.O."/>
            <person name="Guillou S."/>
            <person name="Cros-Aarteil S."/>
            <person name="Calhoun S."/>
            <person name="Haridas S."/>
            <person name="Kuo A."/>
            <person name="Mondo S."/>
            <person name="Pangilinan J."/>
            <person name="Riley R."/>
            <person name="LaButti K."/>
            <person name="Andreopoulos B."/>
            <person name="Lipzen A."/>
            <person name="Chen C."/>
            <person name="Yan M."/>
            <person name="Daum C."/>
            <person name="Ng V."/>
            <person name="Clum A."/>
            <person name="Steindorff A."/>
            <person name="Ohm R.A."/>
            <person name="Martin F."/>
            <person name="Silar P."/>
            <person name="Natvig D.O."/>
            <person name="Lalanne C."/>
            <person name="Gautier V."/>
            <person name="Ament-Velasquez S.L."/>
            <person name="Kruys A."/>
            <person name="Hutchinson M.I."/>
            <person name="Powell A.J."/>
            <person name="Barry K."/>
            <person name="Miller A.N."/>
            <person name="Grigoriev I.V."/>
            <person name="Debuchy R."/>
            <person name="Gladieux P."/>
            <person name="Hiltunen Thoren M."/>
            <person name="Johannesson H."/>
        </authorList>
    </citation>
    <scope>NUCLEOTIDE SEQUENCE</scope>
    <source>
        <strain evidence="2">CBS 560.94</strain>
    </source>
</reference>
<organism evidence="2 3">
    <name type="scientific">Neurospora tetraspora</name>
    <dbReference type="NCBI Taxonomy" id="94610"/>
    <lineage>
        <taxon>Eukaryota</taxon>
        <taxon>Fungi</taxon>
        <taxon>Dikarya</taxon>
        <taxon>Ascomycota</taxon>
        <taxon>Pezizomycotina</taxon>
        <taxon>Sordariomycetes</taxon>
        <taxon>Sordariomycetidae</taxon>
        <taxon>Sordariales</taxon>
        <taxon>Sordariaceae</taxon>
        <taxon>Neurospora</taxon>
    </lineage>
</organism>
<protein>
    <submittedName>
        <fullName evidence="2">Uncharacterized protein</fullName>
    </submittedName>
</protein>
<evidence type="ECO:0000313" key="2">
    <source>
        <dbReference type="EMBL" id="KAK3339533.1"/>
    </source>
</evidence>
<feature type="compositionally biased region" description="Polar residues" evidence="1">
    <location>
        <begin position="173"/>
        <end position="183"/>
    </location>
</feature>
<dbReference type="RefSeq" id="XP_062678893.1">
    <property type="nucleotide sequence ID" value="XM_062823162.1"/>
</dbReference>
<comment type="caution">
    <text evidence="2">The sequence shown here is derived from an EMBL/GenBank/DDBJ whole genome shotgun (WGS) entry which is preliminary data.</text>
</comment>
<feature type="compositionally biased region" description="Polar residues" evidence="1">
    <location>
        <begin position="193"/>
        <end position="202"/>
    </location>
</feature>
<evidence type="ECO:0000313" key="3">
    <source>
        <dbReference type="Proteomes" id="UP001278500"/>
    </source>
</evidence>
<dbReference type="AlphaFoldDB" id="A0AAE0J9Q7"/>
<dbReference type="Proteomes" id="UP001278500">
    <property type="component" value="Unassembled WGS sequence"/>
</dbReference>
<keyword evidence="3" id="KW-1185">Reference proteome</keyword>
<accession>A0AAE0J9Q7</accession>
<proteinExistence type="predicted"/>
<evidence type="ECO:0000256" key="1">
    <source>
        <dbReference type="SAM" id="MobiDB-lite"/>
    </source>
</evidence>
<gene>
    <name evidence="2" type="ORF">B0H65DRAFT_302703</name>
</gene>
<sequence length="202" mass="22406">MSQTMEKPTVVEAAPMPASHIKPTSFFTARSRACCRCNEEGSSHDQQCVKAECTHGYCTDCPQLDSRGREVIPHSFPCNWVCNTCSEVHSVLSILVKNVECKCEKPTLQAIYDQFGRIFLYFRNDPAVDDLTDSAKVQEAAWRVWEAGAEPWLPHVVAAEEAIARASSKKGWSQLSQASFSSEDTLDLDMSEASESVVSDSY</sequence>